<dbReference type="PANTHER" id="PTHR19446">
    <property type="entry name" value="REVERSE TRANSCRIPTASES"/>
    <property type="match status" value="1"/>
</dbReference>
<dbReference type="EMBL" id="JBHFFA010000008">
    <property type="protein sequence ID" value="KAL2608299.1"/>
    <property type="molecule type" value="Genomic_DNA"/>
</dbReference>
<accession>A0ABD1XH74</accession>
<evidence type="ECO:0000259" key="1">
    <source>
        <dbReference type="PROSITE" id="PS50878"/>
    </source>
</evidence>
<sequence length="939" mass="109141">MSHFKMDHSVLEDAETLKKAVEAWDAPNWIRDPRKKWNLAWGRVCQVMRSASRNRKLTDSRISELQENVERLRIVTASSPTIENQDRLQQAISSLCSREELEAKIWRTRSRCKWAANGDAPTKYFFHLTKAKFARESITSLETEDGTIKSNQLEINKVIEDHFTRLFNDEPPSEETLQLRRDSLQLLQEKLSSLQKEALEEMPQLVEIEEIIAGMQDEKTPGLDGLTVETVRKLWWKVKDDCIKMVHAVWRKKEISERDRKGVIKLLPKAGNKKNIKNWRPITLMNFTYKLVAKILANRLKALNPLLVDSQQTGFIAGRNITENILALKLGQEWASISRQEAVFLKLDFMKAFDRVSHDYLWELQAQKRGKTRLPSGSLLFALSTQPLMRMLRNAGEQGKIIGVNIGSGKSLLHQLFADDTGICITAEEKYFEATKEIVSSFERISGAKLNLLKSVIMPLTPTAGENWLHNTGREVAGEGRDFTYLGILTGCALDERKLVEEIIRKASDKLAHWSTKWLIQPGRLVLLRHVLAAMPTYQILAVGMSEQGMNRFETLCRNFVWGWNAEGNPRLATIAWWKFALRKEDGGLNWTPTKDRVIALQIRNLGHILIDKQCEWTVIAKTMIKKRIAEGPNKRDRQLWSAQEALLLLNQLTILGAPLLTRMLKIWFKIQKFLRREGNRQEIPAFATVQQLAMLATRYTAEGKEWAPTAARLLASIKIYDAIHLWDSAGRWKSLVTLGFLHRKQWSAAELRCARQWDNWLKSQSPSDKPLHQGQGWNWLKSDQETFSWIKPTSFWKNLLYRHTSLLEELNERWGIQDTEEHWKRRWKSIWKSKFTLRIKVWLWKIYHRGFLTGSRAAKFTSDEGHCHFCRRELETYDHLWWTCSREEPRRNTLLRLLSLREITASNHNFIHFIDFCLKPRKEQLAVGSAFYAYTTQL</sequence>
<reference evidence="2 3" key="1">
    <citation type="submission" date="2024-09" db="EMBL/GenBank/DDBJ databases">
        <title>Chromosome-scale assembly of Riccia fluitans.</title>
        <authorList>
            <person name="Paukszto L."/>
            <person name="Sawicki J."/>
            <person name="Karawczyk K."/>
            <person name="Piernik-Szablinska J."/>
            <person name="Szczecinska M."/>
            <person name="Mazdziarz M."/>
        </authorList>
    </citation>
    <scope>NUCLEOTIDE SEQUENCE [LARGE SCALE GENOMIC DNA]</scope>
    <source>
        <strain evidence="2">Rf_01</strain>
        <tissue evidence="2">Aerial parts of the thallus</tissue>
    </source>
</reference>
<dbReference type="Pfam" id="PF13966">
    <property type="entry name" value="zf-RVT"/>
    <property type="match status" value="1"/>
</dbReference>
<comment type="caution">
    <text evidence="2">The sequence shown here is derived from an EMBL/GenBank/DDBJ whole genome shotgun (WGS) entry which is preliminary data.</text>
</comment>
<feature type="domain" description="Reverse transcriptase" evidence="1">
    <location>
        <begin position="248"/>
        <end position="490"/>
    </location>
</feature>
<dbReference type="InterPro" id="IPR000477">
    <property type="entry name" value="RT_dom"/>
</dbReference>
<proteinExistence type="predicted"/>
<dbReference type="Proteomes" id="UP001605036">
    <property type="component" value="Unassembled WGS sequence"/>
</dbReference>
<organism evidence="2 3">
    <name type="scientific">Riccia fluitans</name>
    <dbReference type="NCBI Taxonomy" id="41844"/>
    <lineage>
        <taxon>Eukaryota</taxon>
        <taxon>Viridiplantae</taxon>
        <taxon>Streptophyta</taxon>
        <taxon>Embryophyta</taxon>
        <taxon>Marchantiophyta</taxon>
        <taxon>Marchantiopsida</taxon>
        <taxon>Marchantiidae</taxon>
        <taxon>Marchantiales</taxon>
        <taxon>Ricciaceae</taxon>
        <taxon>Riccia</taxon>
    </lineage>
</organism>
<dbReference type="Pfam" id="PF00078">
    <property type="entry name" value="RVT_1"/>
    <property type="match status" value="1"/>
</dbReference>
<evidence type="ECO:0000313" key="2">
    <source>
        <dbReference type="EMBL" id="KAL2608299.1"/>
    </source>
</evidence>
<dbReference type="CDD" id="cd01650">
    <property type="entry name" value="RT_nLTR_like"/>
    <property type="match status" value="1"/>
</dbReference>
<evidence type="ECO:0000313" key="3">
    <source>
        <dbReference type="Proteomes" id="UP001605036"/>
    </source>
</evidence>
<dbReference type="SUPFAM" id="SSF56672">
    <property type="entry name" value="DNA/RNA polymerases"/>
    <property type="match status" value="1"/>
</dbReference>
<dbReference type="InterPro" id="IPR026960">
    <property type="entry name" value="RVT-Znf"/>
</dbReference>
<gene>
    <name evidence="2" type="ORF">R1flu_026872</name>
</gene>
<dbReference type="InterPro" id="IPR043502">
    <property type="entry name" value="DNA/RNA_pol_sf"/>
</dbReference>
<name>A0ABD1XH74_9MARC</name>
<keyword evidence="3" id="KW-1185">Reference proteome</keyword>
<dbReference type="PROSITE" id="PS50878">
    <property type="entry name" value="RT_POL"/>
    <property type="match status" value="1"/>
</dbReference>
<protein>
    <recommendedName>
        <fullName evidence="1">Reverse transcriptase domain-containing protein</fullName>
    </recommendedName>
</protein>
<dbReference type="AlphaFoldDB" id="A0ABD1XH74"/>